<dbReference type="GO" id="GO:0003700">
    <property type="term" value="F:DNA-binding transcription factor activity"/>
    <property type="evidence" value="ECO:0007669"/>
    <property type="project" value="InterPro"/>
</dbReference>
<dbReference type="PaxDb" id="1198114-AciX9_1446"/>
<reference evidence="6" key="1">
    <citation type="submission" date="2011-01" db="EMBL/GenBank/DDBJ databases">
        <title>Complete sequence of chromosome of Acidobacterium sp. MP5ACTX9.</title>
        <authorList>
            <consortium name="US DOE Joint Genome Institute"/>
            <person name="Lucas S."/>
            <person name="Copeland A."/>
            <person name="Lapidus A."/>
            <person name="Cheng J.-F."/>
            <person name="Goodwin L."/>
            <person name="Pitluck S."/>
            <person name="Teshima H."/>
            <person name="Detter J.C."/>
            <person name="Han C."/>
            <person name="Tapia R."/>
            <person name="Land M."/>
            <person name="Hauser L."/>
            <person name="Kyrpides N."/>
            <person name="Ivanova N."/>
            <person name="Ovchinnikova G."/>
            <person name="Pagani I."/>
            <person name="Rawat S.R."/>
            <person name="Mannisto M."/>
            <person name="Haggblom M.M."/>
            <person name="Woyke T."/>
        </authorList>
    </citation>
    <scope>NUCLEOTIDE SEQUENCE [LARGE SCALE GENOMIC DNA]</scope>
    <source>
        <strain evidence="6">MP5ACTX9</strain>
    </source>
</reference>
<keyword evidence="1" id="KW-0805">Transcription regulation</keyword>
<dbReference type="GO" id="GO:0043565">
    <property type="term" value="F:sequence-specific DNA binding"/>
    <property type="evidence" value="ECO:0007669"/>
    <property type="project" value="InterPro"/>
</dbReference>
<name>E8WWB6_GRATM</name>
<gene>
    <name evidence="5" type="ordered locus">AciX9_1446</name>
</gene>
<dbReference type="InterPro" id="IPR009057">
    <property type="entry name" value="Homeodomain-like_sf"/>
</dbReference>
<protein>
    <submittedName>
        <fullName evidence="5">Transcriptional regulator, AraC family</fullName>
    </submittedName>
</protein>
<dbReference type="InterPro" id="IPR018060">
    <property type="entry name" value="HTH_AraC"/>
</dbReference>
<dbReference type="PANTHER" id="PTHR46796">
    <property type="entry name" value="HTH-TYPE TRANSCRIPTIONAL ACTIVATOR RHAS-RELATED"/>
    <property type="match status" value="1"/>
</dbReference>
<keyword evidence="6" id="KW-1185">Reference proteome</keyword>
<accession>E8WWB6</accession>
<dbReference type="AlphaFoldDB" id="E8WWB6"/>
<sequence>MKSRESTVKLRYPGGRFRREWISDAAGWQSLRLRISEWHLTSADVIEPPPSDDPSFSVLLNSAFHLDERFRGQWRGQLYTKGTGELSPARHQRRLRQNFVGQGSLNTLGVHIPQATVDRVAQELSTPGNAVGSSLQDLPFMDDRPLSGFSFTVLAALRDKAPDFYAQSAAQWLAAHLLLGPFKAFEWHQSLTHERVSDHRLIRVLEYIDAHLSEHLDLRILSQEAGLSPFHFAALFNKAVGATPHRHVHHLRMKTAQSMLRTTDKSTLEIALACGFGSASHFASAFRREFLQTPTEYRSSQQFSEITSS</sequence>
<dbReference type="PANTHER" id="PTHR46796:SF6">
    <property type="entry name" value="ARAC SUBFAMILY"/>
    <property type="match status" value="1"/>
</dbReference>
<proteinExistence type="predicted"/>
<organism evidence="6">
    <name type="scientific">Granulicella tundricola (strain ATCC BAA-1859 / DSM 23138 / MP5ACTX9)</name>
    <dbReference type="NCBI Taxonomy" id="1198114"/>
    <lineage>
        <taxon>Bacteria</taxon>
        <taxon>Pseudomonadati</taxon>
        <taxon>Acidobacteriota</taxon>
        <taxon>Terriglobia</taxon>
        <taxon>Terriglobales</taxon>
        <taxon>Acidobacteriaceae</taxon>
        <taxon>Granulicella</taxon>
    </lineage>
</organism>
<evidence type="ECO:0000313" key="6">
    <source>
        <dbReference type="Proteomes" id="UP000000343"/>
    </source>
</evidence>
<feature type="domain" description="HTH araC/xylS-type" evidence="4">
    <location>
        <begin position="202"/>
        <end position="300"/>
    </location>
</feature>
<dbReference type="HOGENOM" id="CLU_000445_88_4_0"/>
<dbReference type="KEGG" id="acm:AciX9_1446"/>
<dbReference type="STRING" id="1198114.AciX9_1446"/>
<dbReference type="PRINTS" id="PR00032">
    <property type="entry name" value="HTHARAC"/>
</dbReference>
<dbReference type="Proteomes" id="UP000000343">
    <property type="component" value="Chromosome"/>
</dbReference>
<dbReference type="SUPFAM" id="SSF46689">
    <property type="entry name" value="Homeodomain-like"/>
    <property type="match status" value="2"/>
</dbReference>
<dbReference type="RefSeq" id="WP_013579820.1">
    <property type="nucleotide sequence ID" value="NC_015064.1"/>
</dbReference>
<dbReference type="SMART" id="SM00342">
    <property type="entry name" value="HTH_ARAC"/>
    <property type="match status" value="1"/>
</dbReference>
<evidence type="ECO:0000313" key="5">
    <source>
        <dbReference type="EMBL" id="ADW68499.1"/>
    </source>
</evidence>
<evidence type="ECO:0000256" key="1">
    <source>
        <dbReference type="ARBA" id="ARBA00023015"/>
    </source>
</evidence>
<evidence type="ECO:0000259" key="4">
    <source>
        <dbReference type="PROSITE" id="PS01124"/>
    </source>
</evidence>
<dbReference type="InterPro" id="IPR020449">
    <property type="entry name" value="Tscrpt_reg_AraC-type_HTH"/>
</dbReference>
<dbReference type="eggNOG" id="COG4977">
    <property type="taxonomic scope" value="Bacteria"/>
</dbReference>
<dbReference type="PROSITE" id="PS01124">
    <property type="entry name" value="HTH_ARAC_FAMILY_2"/>
    <property type="match status" value="1"/>
</dbReference>
<keyword evidence="3" id="KW-0804">Transcription</keyword>
<dbReference type="Gene3D" id="1.10.10.60">
    <property type="entry name" value="Homeodomain-like"/>
    <property type="match status" value="2"/>
</dbReference>
<dbReference type="InterPro" id="IPR050204">
    <property type="entry name" value="AraC_XylS_family_regulators"/>
</dbReference>
<dbReference type="EMBL" id="CP002480">
    <property type="protein sequence ID" value="ADW68499.1"/>
    <property type="molecule type" value="Genomic_DNA"/>
</dbReference>
<keyword evidence="2" id="KW-0238">DNA-binding</keyword>
<evidence type="ECO:0000256" key="2">
    <source>
        <dbReference type="ARBA" id="ARBA00023125"/>
    </source>
</evidence>
<dbReference type="Pfam" id="PF12833">
    <property type="entry name" value="HTH_18"/>
    <property type="match status" value="1"/>
</dbReference>
<evidence type="ECO:0000256" key="3">
    <source>
        <dbReference type="ARBA" id="ARBA00023163"/>
    </source>
</evidence>